<evidence type="ECO:0000256" key="3">
    <source>
        <dbReference type="SAM" id="MobiDB-lite"/>
    </source>
</evidence>
<dbReference type="RefSeq" id="WP_378110914.1">
    <property type="nucleotide sequence ID" value="NZ_JBHSNC010000019.1"/>
</dbReference>
<evidence type="ECO:0000313" key="6">
    <source>
        <dbReference type="Proteomes" id="UP001596108"/>
    </source>
</evidence>
<dbReference type="Proteomes" id="UP001596108">
    <property type="component" value="Unassembled WGS sequence"/>
</dbReference>
<dbReference type="InterPro" id="IPR002509">
    <property type="entry name" value="NODB_dom"/>
</dbReference>
<dbReference type="Pfam" id="PF01522">
    <property type="entry name" value="Polysacc_deac_1"/>
    <property type="match status" value="1"/>
</dbReference>
<dbReference type="InterPro" id="IPR050248">
    <property type="entry name" value="Polysacc_deacetylase_ArnD"/>
</dbReference>
<gene>
    <name evidence="5" type="ORF">ACFPQ4_06200</name>
</gene>
<evidence type="ECO:0000256" key="1">
    <source>
        <dbReference type="ARBA" id="ARBA00022723"/>
    </source>
</evidence>
<keyword evidence="6" id="KW-1185">Reference proteome</keyword>
<dbReference type="PROSITE" id="PS51677">
    <property type="entry name" value="NODB"/>
    <property type="match status" value="1"/>
</dbReference>
<dbReference type="Gene3D" id="3.20.20.370">
    <property type="entry name" value="Glycoside hydrolase/deacetylase"/>
    <property type="match status" value="1"/>
</dbReference>
<feature type="compositionally biased region" description="Pro residues" evidence="3">
    <location>
        <begin position="69"/>
        <end position="86"/>
    </location>
</feature>
<dbReference type="EMBL" id="JBHSNC010000019">
    <property type="protein sequence ID" value="MFC5529043.1"/>
    <property type="molecule type" value="Genomic_DNA"/>
</dbReference>
<dbReference type="SUPFAM" id="SSF88713">
    <property type="entry name" value="Glycoside hydrolase/deacetylase"/>
    <property type="match status" value="1"/>
</dbReference>
<accession>A0ABW0QX87</accession>
<feature type="domain" description="NodB homology" evidence="4">
    <location>
        <begin position="133"/>
        <end position="316"/>
    </location>
</feature>
<proteinExistence type="predicted"/>
<evidence type="ECO:0000313" key="5">
    <source>
        <dbReference type="EMBL" id="MFC5529043.1"/>
    </source>
</evidence>
<sequence>MRGTRKQVSRFRTKRYRLFAVAVLAAAICGFTALQLWGGSLLGNSGLSEAAAAALETPAPTASASAEPTMPPEVTPEPSAPAPSPSPEATSSPEAPTVAPEKPVVTPEKPAATPVTPTPSPDKATSSGKDKRKLVALTFDDGPDGKYTPQVLDILKKRGVKATFFLVGPQVNKYPKVAKRILDEGHSIGNHTWSHKDVSKLTAKQVADQIDKTQQAIVDATGFTPELMRAPYGSISDTLLDALHERDMLHVYWTVDTRDWAGTPVAFMRKNVLANTRPGAIILMHSFGGRKNALENTTKLLPLIIDDLTKKGFEFVTVDEMIEAGQVHKSVVK</sequence>
<protein>
    <submittedName>
        <fullName evidence="5">Polysaccharide deacetylase family protein</fullName>
    </submittedName>
</protein>
<comment type="caution">
    <text evidence="5">The sequence shown here is derived from an EMBL/GenBank/DDBJ whole genome shotgun (WGS) entry which is preliminary data.</text>
</comment>
<keyword evidence="2" id="KW-0378">Hydrolase</keyword>
<evidence type="ECO:0000259" key="4">
    <source>
        <dbReference type="PROSITE" id="PS51677"/>
    </source>
</evidence>
<organism evidence="5 6">
    <name type="scientific">Cohnella yongneupensis</name>
    <dbReference type="NCBI Taxonomy" id="425006"/>
    <lineage>
        <taxon>Bacteria</taxon>
        <taxon>Bacillati</taxon>
        <taxon>Bacillota</taxon>
        <taxon>Bacilli</taxon>
        <taxon>Bacillales</taxon>
        <taxon>Paenibacillaceae</taxon>
        <taxon>Cohnella</taxon>
    </lineage>
</organism>
<evidence type="ECO:0000256" key="2">
    <source>
        <dbReference type="ARBA" id="ARBA00022801"/>
    </source>
</evidence>
<feature type="region of interest" description="Disordered" evidence="3">
    <location>
        <begin position="58"/>
        <end position="131"/>
    </location>
</feature>
<feature type="compositionally biased region" description="Low complexity" evidence="3">
    <location>
        <begin position="58"/>
        <end position="68"/>
    </location>
</feature>
<keyword evidence="1" id="KW-0479">Metal-binding</keyword>
<dbReference type="PANTHER" id="PTHR10587:SF133">
    <property type="entry name" value="CHITIN DEACETYLASE 1-RELATED"/>
    <property type="match status" value="1"/>
</dbReference>
<feature type="compositionally biased region" description="Low complexity" evidence="3">
    <location>
        <begin position="87"/>
        <end position="115"/>
    </location>
</feature>
<dbReference type="InterPro" id="IPR011330">
    <property type="entry name" value="Glyco_hydro/deAcase_b/a-brl"/>
</dbReference>
<reference evidence="6" key="1">
    <citation type="journal article" date="2019" name="Int. J. Syst. Evol. Microbiol.">
        <title>The Global Catalogue of Microorganisms (GCM) 10K type strain sequencing project: providing services to taxonomists for standard genome sequencing and annotation.</title>
        <authorList>
            <consortium name="The Broad Institute Genomics Platform"/>
            <consortium name="The Broad Institute Genome Sequencing Center for Infectious Disease"/>
            <person name="Wu L."/>
            <person name="Ma J."/>
        </authorList>
    </citation>
    <scope>NUCLEOTIDE SEQUENCE [LARGE SCALE GENOMIC DNA]</scope>
    <source>
        <strain evidence="6">CGMCC 1.18578</strain>
    </source>
</reference>
<dbReference type="PANTHER" id="PTHR10587">
    <property type="entry name" value="GLYCOSYL TRANSFERASE-RELATED"/>
    <property type="match status" value="1"/>
</dbReference>
<name>A0ABW0QX87_9BACL</name>
<dbReference type="CDD" id="cd10917">
    <property type="entry name" value="CE4_NodB_like_6s_7s"/>
    <property type="match status" value="1"/>
</dbReference>